<keyword evidence="4" id="KW-1185">Reference proteome</keyword>
<proteinExistence type="inferred from homology"/>
<dbReference type="Proteomes" id="UP000248584">
    <property type="component" value="Unassembled WGS sequence"/>
</dbReference>
<name>A0ABX5PWG8_9FLAO</name>
<dbReference type="PANTHER" id="PTHR30576:SF20">
    <property type="entry name" value="QUINOVOSAMINEPHOSPHOTRANSFERAE-RELATED"/>
    <property type="match status" value="1"/>
</dbReference>
<feature type="domain" description="Bacterial sugar transferase" evidence="2">
    <location>
        <begin position="6"/>
        <end position="169"/>
    </location>
</feature>
<evidence type="ECO:0000256" key="1">
    <source>
        <dbReference type="ARBA" id="ARBA00006464"/>
    </source>
</evidence>
<reference evidence="3 4" key="1">
    <citation type="submission" date="2018-06" db="EMBL/GenBank/DDBJ databases">
        <title>Genomic Encyclopedia of Archaeal and Bacterial Type Strains, Phase II (KMG-II): from individual species to whole genera.</title>
        <authorList>
            <person name="Goeker M."/>
        </authorList>
    </citation>
    <scope>NUCLEOTIDE SEQUENCE [LARGE SCALE GENOMIC DNA]</scope>
    <source>
        <strain evidence="3 4">DSM 17205</strain>
    </source>
</reference>
<evidence type="ECO:0000259" key="2">
    <source>
        <dbReference type="Pfam" id="PF02397"/>
    </source>
</evidence>
<organism evidence="3 4">
    <name type="scientific">Nonlabens dokdonensis</name>
    <dbReference type="NCBI Taxonomy" id="328515"/>
    <lineage>
        <taxon>Bacteria</taxon>
        <taxon>Pseudomonadati</taxon>
        <taxon>Bacteroidota</taxon>
        <taxon>Flavobacteriia</taxon>
        <taxon>Flavobacteriales</taxon>
        <taxon>Flavobacteriaceae</taxon>
        <taxon>Nonlabens</taxon>
    </lineage>
</organism>
<gene>
    <name evidence="3" type="ORF">LX97_02578</name>
</gene>
<accession>A0ABX5PWG8</accession>
<comment type="caution">
    <text evidence="3">The sequence shown here is derived from an EMBL/GenBank/DDBJ whole genome shotgun (WGS) entry which is preliminary data.</text>
</comment>
<protein>
    <submittedName>
        <fullName evidence="3">Lipopolysaccharide/colanic/teichoic acid biosynthesis glycosyltransferase</fullName>
    </submittedName>
</protein>
<dbReference type="RefSeq" id="WP_052329279.1">
    <property type="nucleotide sequence ID" value="NZ_QKZR01000004.1"/>
</dbReference>
<sequence>MFYLITVLFCLITIGLCYLIYHIKIFTQVRIGQYGKPFTIYKLQTMLEGEVTPLGKILRKTKLDELPQLYNIWKGDMAIVGPRPDVPGYYDQLKGSDRRVLLLKPGLTSSAALKYRNEEQILAQQENPQKYNDEVLFPDKVKMNLEYYDNKSLKLDTIIVLRTILAIFK</sequence>
<comment type="similarity">
    <text evidence="1">Belongs to the bacterial sugar transferase family.</text>
</comment>
<dbReference type="Pfam" id="PF02397">
    <property type="entry name" value="Bac_transf"/>
    <property type="match status" value="1"/>
</dbReference>
<evidence type="ECO:0000313" key="3">
    <source>
        <dbReference type="EMBL" id="PZX39212.1"/>
    </source>
</evidence>
<dbReference type="InterPro" id="IPR003362">
    <property type="entry name" value="Bact_transf"/>
</dbReference>
<dbReference type="EMBL" id="QKZR01000004">
    <property type="protein sequence ID" value="PZX39212.1"/>
    <property type="molecule type" value="Genomic_DNA"/>
</dbReference>
<evidence type="ECO:0000313" key="4">
    <source>
        <dbReference type="Proteomes" id="UP000248584"/>
    </source>
</evidence>
<dbReference type="PANTHER" id="PTHR30576">
    <property type="entry name" value="COLANIC BIOSYNTHESIS UDP-GLUCOSE LIPID CARRIER TRANSFERASE"/>
    <property type="match status" value="1"/>
</dbReference>